<dbReference type="PANTHER" id="PTHR37305">
    <property type="entry name" value="INTEGRAL MEMBRANE PROTEIN-RELATED"/>
    <property type="match status" value="1"/>
</dbReference>
<feature type="transmembrane region" description="Helical" evidence="1">
    <location>
        <begin position="262"/>
        <end position="285"/>
    </location>
</feature>
<sequence length="752" mass="83565">MKTIYRIAKTELNTMFYSPVAWVVLVIFSIQSSWKFFNTIERFEKSQKIGQGLNNITQSLYSGFSGLFPEVQNYLYLYVPLLTMGLISREINSGSIKLLLSSPIQIKDIIIGKFLAICTYCLLFIAVLGLIAGITYFSVENVDLKFILSGLLGLYILVCTYAAIGLFMSCLTSYQVVAAISTLVVLAGLNFIGKLWQDIDYVKDITYFLSIAGRADEMIGGLIISKDLIYFVLVSGLFIGLSIFKLQTGKDAQSTSKRISKYALLIVGVLGLGYITSGAALTFYIDMTSTKSRTLTESSQKVVNQINGDIKITTYDNLLDINYYNALPTSQNSDIASFDKYSRFLPQLKMEYVYYYDTSNNTALYELNPGLNDKQLAEKMIETQGLKFKKLYTPEEIHKIIDLRPEQNRLIRTIEYNGKKTFLRVYDDLFKMPSEKEITAALKRLVTDAPKVVFVNGNMERSIDKNGDKNYKTGFNEISFRYSLINQGFDVTAVDVNAQDIPAQTSILVIADPKSELSQGAVDRINKYIDQGKDVIILTEPETNSAVAKITDKLGVSFTKQSLVQESGDNVPTYLETELSAAIPKTIKISKNKAPIPFLGSSGVKTAAASGFTATTLLQTNSKPVWESPSGIIAISEDLKKQPSQKNVPLVVALTRKINGKEQKILVSGDADFMGNAELGRAGSGTFQFVTDVFGWFTNNEFPIDTTRPEPADKKITISANALYISKIIFIAVLPAFIILLGAFILIRRNRR</sequence>
<dbReference type="InterPro" id="IPR019196">
    <property type="entry name" value="ABC_transp_unknown"/>
</dbReference>
<dbReference type="PANTHER" id="PTHR37305:SF1">
    <property type="entry name" value="MEMBRANE PROTEIN"/>
    <property type="match status" value="1"/>
</dbReference>
<keyword evidence="1" id="KW-0812">Transmembrane</keyword>
<protein>
    <submittedName>
        <fullName evidence="3">ABC transporter permease</fullName>
    </submittedName>
</protein>
<dbReference type="Proteomes" id="UP000640614">
    <property type="component" value="Unassembled WGS sequence"/>
</dbReference>
<feature type="domain" description="ABC-type uncharacterised transport system" evidence="2">
    <location>
        <begin position="450"/>
        <end position="682"/>
    </location>
</feature>
<feature type="transmembrane region" description="Helical" evidence="1">
    <location>
        <begin position="109"/>
        <end position="134"/>
    </location>
</feature>
<evidence type="ECO:0000256" key="1">
    <source>
        <dbReference type="SAM" id="Phobius"/>
    </source>
</evidence>
<dbReference type="RefSeq" id="WP_194140048.1">
    <property type="nucleotide sequence ID" value="NZ_PRDM01000004.1"/>
</dbReference>
<feature type="transmembrane region" description="Helical" evidence="1">
    <location>
        <begin position="724"/>
        <end position="747"/>
    </location>
</feature>
<keyword evidence="1" id="KW-1133">Transmembrane helix</keyword>
<feature type="transmembrane region" description="Helical" evidence="1">
    <location>
        <begin position="174"/>
        <end position="193"/>
    </location>
</feature>
<evidence type="ECO:0000259" key="2">
    <source>
        <dbReference type="Pfam" id="PF09822"/>
    </source>
</evidence>
<gene>
    <name evidence="3" type="ORF">C4F50_18300</name>
</gene>
<dbReference type="EMBL" id="PRDM01000004">
    <property type="protein sequence ID" value="MBE8726873.1"/>
    <property type="molecule type" value="Genomic_DNA"/>
</dbReference>
<dbReference type="Pfam" id="PF09822">
    <property type="entry name" value="ABC_transp_aux"/>
    <property type="match status" value="1"/>
</dbReference>
<keyword evidence="4" id="KW-1185">Reference proteome</keyword>
<evidence type="ECO:0000313" key="3">
    <source>
        <dbReference type="EMBL" id="MBE8726873.1"/>
    </source>
</evidence>
<proteinExistence type="predicted"/>
<keyword evidence="1" id="KW-0472">Membrane</keyword>
<reference evidence="3 4" key="1">
    <citation type="submission" date="2018-07" db="EMBL/GenBank/DDBJ databases">
        <title>Genome assembly of strain KB82.</title>
        <authorList>
            <person name="Kukolya J."/>
            <person name="Horvath B."/>
            <person name="Nagy I."/>
            <person name="Toth A."/>
        </authorList>
    </citation>
    <scope>NUCLEOTIDE SEQUENCE [LARGE SCALE GENOMIC DNA]</scope>
    <source>
        <strain evidence="3 4">Kb82</strain>
    </source>
</reference>
<organism evidence="3 4">
    <name type="scientific">Flavobacterium hungaricum</name>
    <dbReference type="NCBI Taxonomy" id="2082725"/>
    <lineage>
        <taxon>Bacteria</taxon>
        <taxon>Pseudomonadati</taxon>
        <taxon>Bacteroidota</taxon>
        <taxon>Flavobacteriia</taxon>
        <taxon>Flavobacteriales</taxon>
        <taxon>Flavobacteriaceae</taxon>
        <taxon>Flavobacterium</taxon>
    </lineage>
</organism>
<comment type="caution">
    <text evidence="3">The sequence shown here is derived from an EMBL/GenBank/DDBJ whole genome shotgun (WGS) entry which is preliminary data.</text>
</comment>
<feature type="transmembrane region" description="Helical" evidence="1">
    <location>
        <begin position="12"/>
        <end position="30"/>
    </location>
</feature>
<feature type="transmembrane region" description="Helical" evidence="1">
    <location>
        <begin position="146"/>
        <end position="167"/>
    </location>
</feature>
<dbReference type="Pfam" id="PF12679">
    <property type="entry name" value="ABC2_membrane_2"/>
    <property type="match status" value="1"/>
</dbReference>
<evidence type="ECO:0000313" key="4">
    <source>
        <dbReference type="Proteomes" id="UP000640614"/>
    </source>
</evidence>
<feature type="transmembrane region" description="Helical" evidence="1">
    <location>
        <begin position="228"/>
        <end position="246"/>
    </location>
</feature>
<accession>A0ABR9TND5</accession>
<name>A0ABR9TND5_9FLAO</name>